<dbReference type="InterPro" id="IPR020568">
    <property type="entry name" value="Ribosomal_Su5_D2-typ_SF"/>
</dbReference>
<keyword evidence="3" id="KW-0255">Endonuclease</keyword>
<dbReference type="InterPro" id="IPR000100">
    <property type="entry name" value="RNase_P"/>
</dbReference>
<evidence type="ECO:0000313" key="7">
    <source>
        <dbReference type="Proteomes" id="UP000176185"/>
    </source>
</evidence>
<dbReference type="GO" id="GO:0000049">
    <property type="term" value="F:tRNA binding"/>
    <property type="evidence" value="ECO:0007669"/>
    <property type="project" value="InterPro"/>
</dbReference>
<dbReference type="Pfam" id="PF00825">
    <property type="entry name" value="Ribonuclease_P"/>
    <property type="match status" value="1"/>
</dbReference>
<proteinExistence type="predicted"/>
<protein>
    <submittedName>
        <fullName evidence="6">Uncharacterized protein</fullName>
    </submittedName>
</protein>
<dbReference type="GO" id="GO:0004526">
    <property type="term" value="F:ribonuclease P activity"/>
    <property type="evidence" value="ECO:0007669"/>
    <property type="project" value="InterPro"/>
</dbReference>
<dbReference type="STRING" id="1797243.A2943_01275"/>
<keyword evidence="1" id="KW-0819">tRNA processing</keyword>
<dbReference type="Proteomes" id="UP000176185">
    <property type="component" value="Unassembled WGS sequence"/>
</dbReference>
<organism evidence="6 7">
    <name type="scientific">Candidatus Adlerbacteria bacterium RIFCSPLOWO2_01_FULL_51_16</name>
    <dbReference type="NCBI Taxonomy" id="1797243"/>
    <lineage>
        <taxon>Bacteria</taxon>
        <taxon>Candidatus Adleribacteriota</taxon>
    </lineage>
</organism>
<dbReference type="SUPFAM" id="SSF54211">
    <property type="entry name" value="Ribosomal protein S5 domain 2-like"/>
    <property type="match status" value="1"/>
</dbReference>
<comment type="caution">
    <text evidence="6">The sequence shown here is derived from an EMBL/GenBank/DDBJ whole genome shotgun (WGS) entry which is preliminary data.</text>
</comment>
<accession>A0A1F4XGT6</accession>
<reference evidence="6 7" key="1">
    <citation type="journal article" date="2016" name="Nat. Commun.">
        <title>Thousands of microbial genomes shed light on interconnected biogeochemical processes in an aquifer system.</title>
        <authorList>
            <person name="Anantharaman K."/>
            <person name="Brown C.T."/>
            <person name="Hug L.A."/>
            <person name="Sharon I."/>
            <person name="Castelle C.J."/>
            <person name="Probst A.J."/>
            <person name="Thomas B.C."/>
            <person name="Singh A."/>
            <person name="Wilkins M.J."/>
            <person name="Karaoz U."/>
            <person name="Brodie E.L."/>
            <person name="Williams K.H."/>
            <person name="Hubbard S.S."/>
            <person name="Banfield J.F."/>
        </authorList>
    </citation>
    <scope>NUCLEOTIDE SEQUENCE [LARGE SCALE GENOMIC DNA]</scope>
</reference>
<dbReference type="Gene3D" id="3.30.230.10">
    <property type="match status" value="1"/>
</dbReference>
<evidence type="ECO:0000256" key="2">
    <source>
        <dbReference type="ARBA" id="ARBA00022722"/>
    </source>
</evidence>
<sequence length="106" mass="11948">MLPKRRRLSAYEVREVLKRGRTVRDTHLSMKFAKAEGSMRAAVVVQKSIATRAVERNRLRRAVYRALSTLPTPTGARVVFFVQKIPVTPLARAFATEAQGLLKKIS</sequence>
<evidence type="ECO:0000256" key="5">
    <source>
        <dbReference type="ARBA" id="ARBA00022884"/>
    </source>
</evidence>
<dbReference type="EMBL" id="MEWX01000025">
    <property type="protein sequence ID" value="OGC80373.1"/>
    <property type="molecule type" value="Genomic_DNA"/>
</dbReference>
<evidence type="ECO:0000256" key="1">
    <source>
        <dbReference type="ARBA" id="ARBA00022694"/>
    </source>
</evidence>
<keyword evidence="2" id="KW-0540">Nuclease</keyword>
<evidence type="ECO:0000256" key="3">
    <source>
        <dbReference type="ARBA" id="ARBA00022759"/>
    </source>
</evidence>
<dbReference type="AlphaFoldDB" id="A0A1F4XGT6"/>
<dbReference type="InterPro" id="IPR014721">
    <property type="entry name" value="Ribsml_uS5_D2-typ_fold_subgr"/>
</dbReference>
<gene>
    <name evidence="6" type="ORF">A2943_01275</name>
</gene>
<evidence type="ECO:0000313" key="6">
    <source>
        <dbReference type="EMBL" id="OGC80373.1"/>
    </source>
</evidence>
<evidence type="ECO:0000256" key="4">
    <source>
        <dbReference type="ARBA" id="ARBA00022801"/>
    </source>
</evidence>
<name>A0A1F4XGT6_9BACT</name>
<dbReference type="GO" id="GO:0008033">
    <property type="term" value="P:tRNA processing"/>
    <property type="evidence" value="ECO:0007669"/>
    <property type="project" value="UniProtKB-KW"/>
</dbReference>
<keyword evidence="5" id="KW-0694">RNA-binding</keyword>
<keyword evidence="4" id="KW-0378">Hydrolase</keyword>